<gene>
    <name evidence="1" type="ORF">METZ01_LOCUS67984</name>
</gene>
<name>A0A381TGE2_9ZZZZ</name>
<reference evidence="1" key="1">
    <citation type="submission" date="2018-05" db="EMBL/GenBank/DDBJ databases">
        <authorList>
            <person name="Lanie J.A."/>
            <person name="Ng W.-L."/>
            <person name="Kazmierczak K.M."/>
            <person name="Andrzejewski T.M."/>
            <person name="Davidsen T.M."/>
            <person name="Wayne K.J."/>
            <person name="Tettelin H."/>
            <person name="Glass J.I."/>
            <person name="Rusch D."/>
            <person name="Podicherti R."/>
            <person name="Tsui H.-C.T."/>
            <person name="Winkler M.E."/>
        </authorList>
    </citation>
    <scope>NUCLEOTIDE SEQUENCE</scope>
</reference>
<proteinExistence type="predicted"/>
<evidence type="ECO:0000313" key="1">
    <source>
        <dbReference type="EMBL" id="SVA15130.1"/>
    </source>
</evidence>
<accession>A0A381TGE2</accession>
<sequence>MDFRRVDMGSRHNLPRRQWVIHLEGAAEIGISDGTTKATRPEDMV</sequence>
<organism evidence="1">
    <name type="scientific">marine metagenome</name>
    <dbReference type="NCBI Taxonomy" id="408172"/>
    <lineage>
        <taxon>unclassified sequences</taxon>
        <taxon>metagenomes</taxon>
        <taxon>ecological metagenomes</taxon>
    </lineage>
</organism>
<dbReference type="EMBL" id="UINC01004547">
    <property type="protein sequence ID" value="SVA15130.1"/>
    <property type="molecule type" value="Genomic_DNA"/>
</dbReference>
<protein>
    <submittedName>
        <fullName evidence="1">Uncharacterized protein</fullName>
    </submittedName>
</protein>
<dbReference type="AlphaFoldDB" id="A0A381TGE2"/>